<evidence type="ECO:0000256" key="3">
    <source>
        <dbReference type="ARBA" id="ARBA00023163"/>
    </source>
</evidence>
<dbReference type="InterPro" id="IPR036388">
    <property type="entry name" value="WH-like_DNA-bd_sf"/>
</dbReference>
<dbReference type="AlphaFoldDB" id="A0A291QI79"/>
<dbReference type="SUPFAM" id="SSF46785">
    <property type="entry name" value="Winged helix' DNA-binding domain"/>
    <property type="match status" value="1"/>
</dbReference>
<dbReference type="PANTHER" id="PTHR30146">
    <property type="entry name" value="LACI-RELATED TRANSCRIPTIONAL REPRESSOR"/>
    <property type="match status" value="1"/>
</dbReference>
<dbReference type="PROSITE" id="PS51000">
    <property type="entry name" value="HTH_DEOR_2"/>
    <property type="match status" value="1"/>
</dbReference>
<accession>A0A291QI79</accession>
<evidence type="ECO:0000313" key="7">
    <source>
        <dbReference type="Proteomes" id="UP000221011"/>
    </source>
</evidence>
<keyword evidence="1" id="KW-0805">Transcription regulation</keyword>
<dbReference type="KEGG" id="sfk:KY5_6166"/>
<dbReference type="InterPro" id="IPR046335">
    <property type="entry name" value="LacI/GalR-like_sensor"/>
</dbReference>
<dbReference type="Pfam" id="PF13377">
    <property type="entry name" value="Peripla_BP_3"/>
    <property type="match status" value="1"/>
</dbReference>
<dbReference type="RefSeq" id="WP_098245359.1">
    <property type="nucleotide sequence ID" value="NZ_CP022685.1"/>
</dbReference>
<dbReference type="Gene3D" id="1.10.10.10">
    <property type="entry name" value="Winged helix-like DNA-binding domain superfamily/Winged helix DNA-binding domain"/>
    <property type="match status" value="1"/>
</dbReference>
<evidence type="ECO:0000259" key="5">
    <source>
        <dbReference type="PROSITE" id="PS51000"/>
    </source>
</evidence>
<dbReference type="PANTHER" id="PTHR30146:SF155">
    <property type="entry name" value="ALANINE RACEMASE"/>
    <property type="match status" value="1"/>
</dbReference>
<dbReference type="GO" id="GO:0003700">
    <property type="term" value="F:DNA-binding transcription factor activity"/>
    <property type="evidence" value="ECO:0007669"/>
    <property type="project" value="InterPro"/>
</dbReference>
<dbReference type="InterPro" id="IPR028082">
    <property type="entry name" value="Peripla_BP_I"/>
</dbReference>
<dbReference type="SUPFAM" id="SSF53822">
    <property type="entry name" value="Periplasmic binding protein-like I"/>
    <property type="match status" value="1"/>
</dbReference>
<evidence type="ECO:0000313" key="6">
    <source>
        <dbReference type="EMBL" id="ATL31184.1"/>
    </source>
</evidence>
<evidence type="ECO:0000256" key="1">
    <source>
        <dbReference type="ARBA" id="ARBA00023015"/>
    </source>
</evidence>
<dbReference type="Gene3D" id="3.40.50.2300">
    <property type="match status" value="2"/>
</dbReference>
<dbReference type="PROSITE" id="PS00894">
    <property type="entry name" value="HTH_DEOR_1"/>
    <property type="match status" value="1"/>
</dbReference>
<evidence type="ECO:0000256" key="4">
    <source>
        <dbReference type="SAM" id="MobiDB-lite"/>
    </source>
</evidence>
<organism evidence="6 7">
    <name type="scientific">Streptomyces formicae</name>
    <dbReference type="NCBI Taxonomy" id="1616117"/>
    <lineage>
        <taxon>Bacteria</taxon>
        <taxon>Bacillati</taxon>
        <taxon>Actinomycetota</taxon>
        <taxon>Actinomycetes</taxon>
        <taxon>Kitasatosporales</taxon>
        <taxon>Streptomycetaceae</taxon>
        <taxon>Streptomyces</taxon>
    </lineage>
</organism>
<proteinExistence type="predicted"/>
<dbReference type="PRINTS" id="PR00037">
    <property type="entry name" value="HTHLACR"/>
</dbReference>
<feature type="domain" description="HTH deoR-type" evidence="5">
    <location>
        <begin position="3"/>
        <end position="58"/>
    </location>
</feature>
<dbReference type="Pfam" id="PF08220">
    <property type="entry name" value="HTH_DeoR"/>
    <property type="match status" value="1"/>
</dbReference>
<dbReference type="SMART" id="SM00420">
    <property type="entry name" value="HTH_DEOR"/>
    <property type="match status" value="1"/>
</dbReference>
<protein>
    <submittedName>
        <fullName evidence="6">Putative ribose/arabinose operon repressor, lacI-family transcriptional regulator</fullName>
    </submittedName>
</protein>
<feature type="compositionally biased region" description="Gly residues" evidence="4">
    <location>
        <begin position="355"/>
        <end position="375"/>
    </location>
</feature>
<dbReference type="EMBL" id="CP022685">
    <property type="protein sequence ID" value="ATL31184.1"/>
    <property type="molecule type" value="Genomic_DNA"/>
</dbReference>
<feature type="region of interest" description="Disordered" evidence="4">
    <location>
        <begin position="353"/>
        <end position="375"/>
    </location>
</feature>
<name>A0A291QI79_9ACTN</name>
<gene>
    <name evidence="6" type="ORF">KY5_6166</name>
</gene>
<keyword evidence="3" id="KW-0804">Transcription</keyword>
<evidence type="ECO:0000256" key="2">
    <source>
        <dbReference type="ARBA" id="ARBA00023125"/>
    </source>
</evidence>
<dbReference type="InterPro" id="IPR018356">
    <property type="entry name" value="Tscrpt_reg_HTH_DeoR_CS"/>
</dbReference>
<dbReference type="Proteomes" id="UP000221011">
    <property type="component" value="Chromosome"/>
</dbReference>
<dbReference type="GO" id="GO:0000976">
    <property type="term" value="F:transcription cis-regulatory region binding"/>
    <property type="evidence" value="ECO:0007669"/>
    <property type="project" value="TreeGrafter"/>
</dbReference>
<dbReference type="InterPro" id="IPR036390">
    <property type="entry name" value="WH_DNA-bd_sf"/>
</dbReference>
<keyword evidence="2" id="KW-0238">DNA-binding</keyword>
<reference evidence="6 7" key="1">
    <citation type="submission" date="2017-08" db="EMBL/GenBank/DDBJ databases">
        <title>Complete Genome Sequence of Streptomyces formicae KY5, the formicamycin producer.</title>
        <authorList>
            <person name="Holmes N.A."/>
            <person name="Devine R."/>
            <person name="Qin Z."/>
            <person name="Seipke R.F."/>
            <person name="Wilkinson B."/>
            <person name="Hutchings M.I."/>
        </authorList>
    </citation>
    <scope>NUCLEOTIDE SEQUENCE [LARGE SCALE GENOMIC DNA]</scope>
    <source>
        <strain evidence="6 7">KY5</strain>
    </source>
</reference>
<keyword evidence="7" id="KW-1185">Reference proteome</keyword>
<dbReference type="InterPro" id="IPR001034">
    <property type="entry name" value="DeoR_HTH"/>
</dbReference>
<sequence length="375" mass="38855">MLTEERREAVLRMVERQGTITVKEAAAELGVSAVTVRQDVRDLAGRGLVVRVHGGAMSPGAARSADAAGSAAPRSAARQEQAFGLVVPPGDYYYPEIIRGVQDAARAHGVRVVLAVSGETLADNQEQVRRLVAAGTDGLLLMPRAGLEPAERTDEWLAGLDVPVVLVDRRAGAWSGRLEQVASDHAHGAGLAVRHLAGLGHRRIALVARAESPNTPLIRDGYEAACGALGLAAGPEYGIGPIEGSTSTEWFEEFAGAVEAGDVRAALVHNDLDAVTLVGLLQARGLRVPEDLAIVTYDDEVAELSDVPLTAVAPPKRAVGAWAVDLLRRRIAEPGAPLAELLLRPELRVRASSGVSGGVPGGGSGGHPGGHSGGA</sequence>